<gene>
    <name evidence="1" type="ORF">Pyn_11941</name>
    <name evidence="2" type="ORF">Pyn_38863</name>
</gene>
<sequence>MHKVRIEYEPLYARVTFQFANSVEVLLNGQREVCININEVHVWANRNQKRARDDIIAQHARTIYLNFRVCISEIEIVDFFTRTFSILVESIDIQKVQPHQIPLHANMILGSASSVAVVLGASNREKMLTISGKVVVAKPFN</sequence>
<accession>A0A314Y5P0</accession>
<evidence type="ECO:0000313" key="2">
    <source>
        <dbReference type="EMBL" id="PQQ17995.1"/>
    </source>
</evidence>
<comment type="caution">
    <text evidence="1">The sequence shown here is derived from an EMBL/GenBank/DDBJ whole genome shotgun (WGS) entry which is preliminary data.</text>
</comment>
<dbReference type="AlphaFoldDB" id="A0A314Y5P0"/>
<dbReference type="EMBL" id="PJQY01000127">
    <property type="protein sequence ID" value="PQQ17995.1"/>
    <property type="molecule type" value="Genomic_DNA"/>
</dbReference>
<name>A0A314Y5P0_PRUYE</name>
<dbReference type="PANTHER" id="PTHR33527">
    <property type="entry name" value="OS07G0274300 PROTEIN"/>
    <property type="match status" value="1"/>
</dbReference>
<reference evidence="1 3" key="1">
    <citation type="submission" date="2018-02" db="EMBL/GenBank/DDBJ databases">
        <title>Draft genome of wild Prunus yedoensis var. nudiflora.</title>
        <authorList>
            <person name="Baek S."/>
            <person name="Kim J.-H."/>
            <person name="Choi K."/>
            <person name="Kim G.-B."/>
            <person name="Cho A."/>
            <person name="Jang H."/>
            <person name="Shin C.-H."/>
            <person name="Yu H.-J."/>
            <person name="Mun J.-H."/>
        </authorList>
    </citation>
    <scope>NUCLEOTIDE SEQUENCE [LARGE SCALE GENOMIC DNA]</scope>
    <source>
        <strain evidence="3">cv. Jeju island</strain>
        <tissue evidence="1">Leaf</tissue>
    </source>
</reference>
<proteinExistence type="predicted"/>
<dbReference type="EMBL" id="PJQY01001813">
    <property type="protein sequence ID" value="PQP99387.1"/>
    <property type="molecule type" value="Genomic_DNA"/>
</dbReference>
<organism evidence="1 3">
    <name type="scientific">Prunus yedoensis var. nudiflora</name>
    <dbReference type="NCBI Taxonomy" id="2094558"/>
    <lineage>
        <taxon>Eukaryota</taxon>
        <taxon>Viridiplantae</taxon>
        <taxon>Streptophyta</taxon>
        <taxon>Embryophyta</taxon>
        <taxon>Tracheophyta</taxon>
        <taxon>Spermatophyta</taxon>
        <taxon>Magnoliopsida</taxon>
        <taxon>eudicotyledons</taxon>
        <taxon>Gunneridae</taxon>
        <taxon>Pentapetalae</taxon>
        <taxon>rosids</taxon>
        <taxon>fabids</taxon>
        <taxon>Rosales</taxon>
        <taxon>Rosaceae</taxon>
        <taxon>Amygdaloideae</taxon>
        <taxon>Amygdaleae</taxon>
        <taxon>Prunus</taxon>
    </lineage>
</organism>
<evidence type="ECO:0000313" key="3">
    <source>
        <dbReference type="Proteomes" id="UP000250321"/>
    </source>
</evidence>
<dbReference type="PANTHER" id="PTHR33527:SF14">
    <property type="entry name" value="OS07G0274300 PROTEIN"/>
    <property type="match status" value="1"/>
</dbReference>
<keyword evidence="3" id="KW-1185">Reference proteome</keyword>
<protein>
    <submittedName>
        <fullName evidence="1">Uncharacterized protein</fullName>
    </submittedName>
</protein>
<dbReference type="Proteomes" id="UP000250321">
    <property type="component" value="Unassembled WGS sequence"/>
</dbReference>
<evidence type="ECO:0000313" key="1">
    <source>
        <dbReference type="EMBL" id="PQP99387.1"/>
    </source>
</evidence>